<sequence>MGTSRSPTPLSSSTFARLSLDSGWTCPNMQGTLSIEEQPLGLCHRALTQIPSSFLGTGTQTAIIDMLTNWHLSSTPWLPWPFTHPGRDPLSLPVLLGRTWSSELDLGGAPGPSAMTADCCAGDTAAVGGLGASLSSFEDLMGLCLQST</sequence>
<proteinExistence type="predicted"/>
<protein>
    <submittedName>
        <fullName evidence="1">Uncharacterized protein</fullName>
    </submittedName>
</protein>
<evidence type="ECO:0000313" key="1">
    <source>
        <dbReference type="EMBL" id="CCF54128.1"/>
    </source>
</evidence>
<keyword evidence="2" id="KW-1185">Reference proteome</keyword>
<reference evidence="1 2" key="1">
    <citation type="journal article" date="2012" name="Plant Cell">
        <title>Genome comparison of barley and maize smut fungi reveals targeted loss of RNA silencing components and species-specific presence of transposable elements.</title>
        <authorList>
            <person name="Laurie J.D."/>
            <person name="Ali S."/>
            <person name="Linning R."/>
            <person name="Mannhaupt G."/>
            <person name="Wong P."/>
            <person name="Gueldener U."/>
            <person name="Muensterkoetter M."/>
            <person name="Moore R."/>
            <person name="Kahmann R."/>
            <person name="Bakkeren G."/>
            <person name="Schirawski J."/>
        </authorList>
    </citation>
    <scope>NUCLEOTIDE SEQUENCE [LARGE SCALE GENOMIC DNA]</scope>
    <source>
        <strain evidence="2">Uh4875-4</strain>
    </source>
</reference>
<dbReference type="EMBL" id="CAGI01000188">
    <property type="protein sequence ID" value="CCF54128.1"/>
    <property type="molecule type" value="Genomic_DNA"/>
</dbReference>
<accession>I2G4N5</accession>
<name>I2G4N5_USTHO</name>
<comment type="caution">
    <text evidence="1">The sequence shown here is derived from an EMBL/GenBank/DDBJ whole genome shotgun (WGS) entry which is preliminary data.</text>
</comment>
<dbReference type="Proteomes" id="UP000006174">
    <property type="component" value="Unassembled WGS sequence"/>
</dbReference>
<dbReference type="AlphaFoldDB" id="I2G4N5"/>
<gene>
    <name evidence="1" type="ORF">UHOR_00604</name>
</gene>
<dbReference type="HOGENOM" id="CLU_1760167_0_0_1"/>
<organism evidence="1 2">
    <name type="scientific">Ustilago hordei</name>
    <name type="common">Barley covered smut fungus</name>
    <dbReference type="NCBI Taxonomy" id="120017"/>
    <lineage>
        <taxon>Eukaryota</taxon>
        <taxon>Fungi</taxon>
        <taxon>Dikarya</taxon>
        <taxon>Basidiomycota</taxon>
        <taxon>Ustilaginomycotina</taxon>
        <taxon>Ustilaginomycetes</taxon>
        <taxon>Ustilaginales</taxon>
        <taxon>Ustilaginaceae</taxon>
        <taxon>Ustilago</taxon>
    </lineage>
</organism>
<evidence type="ECO:0000313" key="2">
    <source>
        <dbReference type="Proteomes" id="UP000006174"/>
    </source>
</evidence>